<name>A0A914C942_9BILA</name>
<sequence>MNLENIPSPSRIPSDLLLDILQYNNRDDVDKCQYLSSYFNLIIAKSYHILPLYFLEEILLDEEQEFTATIIDSDKEHENYMEKLDLEDSYVQASMYKCIAKHLKLAVRDESRDIIQMLGKIVKNNELPLKALRCELLYTKCFDFDWLENIPIIFTNLISTEKLKLTFHAFRAFLYLAGNPKKCLPLQNPALELNIETNETWSNAEYNWLNEQALELNIETNETWSNAEYNWLNEQGVLQRFIGGVGLDTIANREYIYFENVEQDEMDILQAFIKILRNCENPHLLFKRYRFVLYCRDEQRLHNLFTQQGYLPYKAVVGRYQNHQREDGWIIEVDFCHANRLEFAFLLPNQERIGFNE</sequence>
<evidence type="ECO:0000313" key="2">
    <source>
        <dbReference type="WBParaSite" id="ACRNAN_Path_507.g1922.t2"/>
    </source>
</evidence>
<proteinExistence type="predicted"/>
<dbReference type="Proteomes" id="UP000887540">
    <property type="component" value="Unplaced"/>
</dbReference>
<dbReference type="WBParaSite" id="ACRNAN_Path_507.g1922.t2">
    <property type="protein sequence ID" value="ACRNAN_Path_507.g1922.t2"/>
    <property type="gene ID" value="ACRNAN_Path_507.g1922"/>
</dbReference>
<keyword evidence="1" id="KW-1185">Reference proteome</keyword>
<dbReference type="AlphaFoldDB" id="A0A914C942"/>
<organism evidence="1 2">
    <name type="scientific">Acrobeloides nanus</name>
    <dbReference type="NCBI Taxonomy" id="290746"/>
    <lineage>
        <taxon>Eukaryota</taxon>
        <taxon>Metazoa</taxon>
        <taxon>Ecdysozoa</taxon>
        <taxon>Nematoda</taxon>
        <taxon>Chromadorea</taxon>
        <taxon>Rhabditida</taxon>
        <taxon>Tylenchina</taxon>
        <taxon>Cephalobomorpha</taxon>
        <taxon>Cephaloboidea</taxon>
        <taxon>Cephalobidae</taxon>
        <taxon>Acrobeloides</taxon>
    </lineage>
</organism>
<reference evidence="2" key="1">
    <citation type="submission" date="2022-11" db="UniProtKB">
        <authorList>
            <consortium name="WormBaseParasite"/>
        </authorList>
    </citation>
    <scope>IDENTIFICATION</scope>
</reference>
<accession>A0A914C942</accession>
<evidence type="ECO:0000313" key="1">
    <source>
        <dbReference type="Proteomes" id="UP000887540"/>
    </source>
</evidence>
<protein>
    <submittedName>
        <fullName evidence="2">F-box domain-containing protein</fullName>
    </submittedName>
</protein>